<dbReference type="AlphaFoldDB" id="A0A498IB16"/>
<reference evidence="1 2" key="1">
    <citation type="submission" date="2018-10" db="EMBL/GenBank/DDBJ databases">
        <title>A high-quality apple genome assembly.</title>
        <authorList>
            <person name="Hu J."/>
        </authorList>
    </citation>
    <scope>NUCLEOTIDE SEQUENCE [LARGE SCALE GENOMIC DNA]</scope>
    <source>
        <strain evidence="2">cv. HFTH1</strain>
        <tissue evidence="1">Young leaf</tissue>
    </source>
</reference>
<dbReference type="EMBL" id="RDQH01000338">
    <property type="protein sequence ID" value="RXH80636.1"/>
    <property type="molecule type" value="Genomic_DNA"/>
</dbReference>
<protein>
    <submittedName>
        <fullName evidence="1">Uncharacterized protein</fullName>
    </submittedName>
</protein>
<proteinExistence type="predicted"/>
<evidence type="ECO:0000313" key="1">
    <source>
        <dbReference type="EMBL" id="RXH80636.1"/>
    </source>
</evidence>
<gene>
    <name evidence="1" type="ORF">DVH24_004550</name>
</gene>
<dbReference type="Proteomes" id="UP000290289">
    <property type="component" value="Chromosome 12"/>
</dbReference>
<comment type="caution">
    <text evidence="1">The sequence shown here is derived from an EMBL/GenBank/DDBJ whole genome shotgun (WGS) entry which is preliminary data.</text>
</comment>
<evidence type="ECO:0000313" key="2">
    <source>
        <dbReference type="Proteomes" id="UP000290289"/>
    </source>
</evidence>
<name>A0A498IB16_MALDO</name>
<keyword evidence="2" id="KW-1185">Reference proteome</keyword>
<sequence>MSKNANRGKSSGRRDYVSYENVLKGNKTWVSKADLVSKWCLQADGGSRIGNSGGNIVMTEMATNSGSKGKEVKEVTDLDTNKVFMETKDGEIKQVQARDY</sequence>
<organism evidence="1 2">
    <name type="scientific">Malus domestica</name>
    <name type="common">Apple</name>
    <name type="synonym">Pyrus malus</name>
    <dbReference type="NCBI Taxonomy" id="3750"/>
    <lineage>
        <taxon>Eukaryota</taxon>
        <taxon>Viridiplantae</taxon>
        <taxon>Streptophyta</taxon>
        <taxon>Embryophyta</taxon>
        <taxon>Tracheophyta</taxon>
        <taxon>Spermatophyta</taxon>
        <taxon>Magnoliopsida</taxon>
        <taxon>eudicotyledons</taxon>
        <taxon>Gunneridae</taxon>
        <taxon>Pentapetalae</taxon>
        <taxon>rosids</taxon>
        <taxon>fabids</taxon>
        <taxon>Rosales</taxon>
        <taxon>Rosaceae</taxon>
        <taxon>Amygdaloideae</taxon>
        <taxon>Maleae</taxon>
        <taxon>Malus</taxon>
    </lineage>
</organism>
<accession>A0A498IB16</accession>